<dbReference type="InterPro" id="IPR038921">
    <property type="entry name" value="YOR389W-like"/>
</dbReference>
<keyword evidence="1" id="KW-0732">Signal</keyword>
<dbReference type="AlphaFoldDB" id="A0AAJ0CGZ6"/>
<gene>
    <name evidence="2" type="ORF">QQS21_009578</name>
</gene>
<feature type="chain" id="PRO_5042550280" evidence="1">
    <location>
        <begin position="24"/>
        <end position="525"/>
    </location>
</feature>
<dbReference type="PANTHER" id="PTHR35204:SF1">
    <property type="entry name" value="ENTEROTOXIN"/>
    <property type="match status" value="1"/>
</dbReference>
<comment type="caution">
    <text evidence="2">The sequence shown here is derived from an EMBL/GenBank/DDBJ whole genome shotgun (WGS) entry which is preliminary data.</text>
</comment>
<dbReference type="Proteomes" id="UP001251528">
    <property type="component" value="Unassembled WGS sequence"/>
</dbReference>
<evidence type="ECO:0000256" key="1">
    <source>
        <dbReference type="SAM" id="SignalP"/>
    </source>
</evidence>
<feature type="signal peptide" evidence="1">
    <location>
        <begin position="1"/>
        <end position="23"/>
    </location>
</feature>
<evidence type="ECO:0000313" key="2">
    <source>
        <dbReference type="EMBL" id="KAK2592735.1"/>
    </source>
</evidence>
<sequence>MVAASSLMLLSALLHARPSLVYARHHDALEPDVHAARRRGPQIFNAVHNAMRQWGSSVHHNGMSIFLATVPEGVLFHHGSHSRDSPSEPDWLAYEIEHAELFAYSSPNGPPKHTQPPVTDQDQIPLGRLHTDAPSREDNGWLHVYRTARPLQYLYVDGMGGAKTTMGTLDTQDFLLRGDRTYSTGEQLFSSTGGGPMDERLRAVQLCELCREWRLQGVIRMEGGFEIIQCNFTDGLQHFQTLQRPSSRKINRFEYVRGVAERYFGVGSSRTIIDYSSMVSAFFFPVNLTNPNIQRQDLPRLSNTTESELASIKEYTKQIFMQRRNEPLRTISWRDISDLIVSRYADRLQYMVEKAPSIDVMTSEVNFLLDVYIDYSSGSEPGRTAAAIERCTDFFLGAISPNTDIDHLIQVAFKSVTSKICTTLFTVRDLLAATDSGGSSTLNEVMKELQSLMVFLNWARFKHCRGCTVDEVCLIPMWPFGSEEDYFHPRCTNASGLSRGNSYSDDRRRPLLDMDGHALEVTSAP</sequence>
<name>A0AAJ0CGZ6_9HYPO</name>
<proteinExistence type="predicted"/>
<keyword evidence="3" id="KW-1185">Reference proteome</keyword>
<accession>A0AAJ0CGZ6</accession>
<organism evidence="2 3">
    <name type="scientific">Conoideocrella luteorostrata</name>
    <dbReference type="NCBI Taxonomy" id="1105319"/>
    <lineage>
        <taxon>Eukaryota</taxon>
        <taxon>Fungi</taxon>
        <taxon>Dikarya</taxon>
        <taxon>Ascomycota</taxon>
        <taxon>Pezizomycotina</taxon>
        <taxon>Sordariomycetes</taxon>
        <taxon>Hypocreomycetidae</taxon>
        <taxon>Hypocreales</taxon>
        <taxon>Clavicipitaceae</taxon>
        <taxon>Conoideocrella</taxon>
    </lineage>
</organism>
<dbReference type="PANTHER" id="PTHR35204">
    <property type="entry name" value="YALI0A21131P"/>
    <property type="match status" value="1"/>
</dbReference>
<reference evidence="2" key="1">
    <citation type="submission" date="2023-06" db="EMBL/GenBank/DDBJ databases">
        <title>Conoideocrella luteorostrata (Hypocreales: Clavicipitaceae), a potential biocontrol fungus for elongate hemlock scale in United States Christmas tree production areas.</title>
        <authorList>
            <person name="Barrett H."/>
            <person name="Lovett B."/>
            <person name="Macias A.M."/>
            <person name="Stajich J.E."/>
            <person name="Kasson M.T."/>
        </authorList>
    </citation>
    <scope>NUCLEOTIDE SEQUENCE</scope>
    <source>
        <strain evidence="2">ARSEF 14590</strain>
    </source>
</reference>
<protein>
    <submittedName>
        <fullName evidence="2">Uncharacterized protein</fullName>
    </submittedName>
</protein>
<evidence type="ECO:0000313" key="3">
    <source>
        <dbReference type="Proteomes" id="UP001251528"/>
    </source>
</evidence>
<dbReference type="EMBL" id="JASWJB010000249">
    <property type="protein sequence ID" value="KAK2592735.1"/>
    <property type="molecule type" value="Genomic_DNA"/>
</dbReference>